<evidence type="ECO:0000313" key="2">
    <source>
        <dbReference type="EMBL" id="POY75602.1"/>
    </source>
</evidence>
<protein>
    <submittedName>
        <fullName evidence="2">Uncharacterized protein</fullName>
    </submittedName>
</protein>
<feature type="compositionally biased region" description="Basic and acidic residues" evidence="1">
    <location>
        <begin position="132"/>
        <end position="146"/>
    </location>
</feature>
<feature type="compositionally biased region" description="Low complexity" evidence="1">
    <location>
        <begin position="266"/>
        <end position="283"/>
    </location>
</feature>
<dbReference type="EMBL" id="PJQD01000013">
    <property type="protein sequence ID" value="POY75602.1"/>
    <property type="molecule type" value="Genomic_DNA"/>
</dbReference>
<dbReference type="OrthoDB" id="2529144at2759"/>
<feature type="region of interest" description="Disordered" evidence="1">
    <location>
        <begin position="256"/>
        <end position="340"/>
    </location>
</feature>
<comment type="caution">
    <text evidence="2">The sequence shown here is derived from an EMBL/GenBank/DDBJ whole genome shotgun (WGS) entry which is preliminary data.</text>
</comment>
<accession>A0A2S5BFP9</accession>
<name>A0A2S5BFP9_9BASI</name>
<feature type="compositionally biased region" description="Basic and acidic residues" evidence="1">
    <location>
        <begin position="256"/>
        <end position="265"/>
    </location>
</feature>
<organism evidence="2 3">
    <name type="scientific">Rhodotorula taiwanensis</name>
    <dbReference type="NCBI Taxonomy" id="741276"/>
    <lineage>
        <taxon>Eukaryota</taxon>
        <taxon>Fungi</taxon>
        <taxon>Dikarya</taxon>
        <taxon>Basidiomycota</taxon>
        <taxon>Pucciniomycotina</taxon>
        <taxon>Microbotryomycetes</taxon>
        <taxon>Sporidiobolales</taxon>
        <taxon>Sporidiobolaceae</taxon>
        <taxon>Rhodotorula</taxon>
    </lineage>
</organism>
<feature type="region of interest" description="Disordered" evidence="1">
    <location>
        <begin position="114"/>
        <end position="146"/>
    </location>
</feature>
<evidence type="ECO:0000256" key="1">
    <source>
        <dbReference type="SAM" id="MobiDB-lite"/>
    </source>
</evidence>
<feature type="region of interest" description="Disordered" evidence="1">
    <location>
        <begin position="182"/>
        <end position="224"/>
    </location>
</feature>
<feature type="compositionally biased region" description="Low complexity" evidence="1">
    <location>
        <begin position="310"/>
        <end position="323"/>
    </location>
</feature>
<keyword evidence="3" id="KW-1185">Reference proteome</keyword>
<sequence>MASSAAIRFLSSRRGLIALAISLATVYTLTLYDAAAFASLSATATRPGSVSSSGLPAGKVGERKWTWGNGAGIMGDMGSSSDSAPQPVGGMPHQRYRADEDPILAIAGVRQQDVEDGAATKPPANHRARPFGKTEDALKPADRDEVEKAKAKAGVYAPHEVARLDAELAQAQAPKKAKAAAVAKKQKAGSETTQTEAGQKTVAARVDEASGSAPTSAAEDALEDAPSVAAKKGAADAAPMAALVLPVDKNKEAIAIPADDRKESDSATSAAEPASHAAARGASTPDDKSLHPPPSEKVRLAESGADGKPATSSSDASADDGSSVQKAAAGEKPKIGTGRRVVKPVAGDVIPKAAALQREKAGKVVKQEAGKRVGTGARPGAKGMGMRRRRLVRRA</sequence>
<feature type="compositionally biased region" description="Basic residues" evidence="1">
    <location>
        <begin position="385"/>
        <end position="395"/>
    </location>
</feature>
<feature type="compositionally biased region" description="Polar residues" evidence="1">
    <location>
        <begin position="189"/>
        <end position="198"/>
    </location>
</feature>
<proteinExistence type="predicted"/>
<reference evidence="2 3" key="1">
    <citation type="journal article" date="2018" name="Front. Microbiol.">
        <title>Prospects for Fungal Bioremediation of Acidic Radioactive Waste Sites: Characterization and Genome Sequence of Rhodotorula taiwanensis MD1149.</title>
        <authorList>
            <person name="Tkavc R."/>
            <person name="Matrosova V.Y."/>
            <person name="Grichenko O.E."/>
            <person name="Gostincar C."/>
            <person name="Volpe R.P."/>
            <person name="Klimenkova P."/>
            <person name="Gaidamakova E.K."/>
            <person name="Zhou C.E."/>
            <person name="Stewart B.J."/>
            <person name="Lyman M.G."/>
            <person name="Malfatti S.A."/>
            <person name="Rubinfeld B."/>
            <person name="Courtot M."/>
            <person name="Singh J."/>
            <person name="Dalgard C.L."/>
            <person name="Hamilton T."/>
            <person name="Frey K.G."/>
            <person name="Gunde-Cimerman N."/>
            <person name="Dugan L."/>
            <person name="Daly M.J."/>
        </authorList>
    </citation>
    <scope>NUCLEOTIDE SEQUENCE [LARGE SCALE GENOMIC DNA]</scope>
    <source>
        <strain evidence="2 3">MD1149</strain>
    </source>
</reference>
<feature type="compositionally biased region" description="Basic and acidic residues" evidence="1">
    <location>
        <begin position="357"/>
        <end position="371"/>
    </location>
</feature>
<gene>
    <name evidence="2" type="ORF">BMF94_1224</name>
</gene>
<feature type="compositionally biased region" description="Basic and acidic residues" evidence="1">
    <location>
        <begin position="285"/>
        <end position="300"/>
    </location>
</feature>
<feature type="region of interest" description="Disordered" evidence="1">
    <location>
        <begin position="356"/>
        <end position="395"/>
    </location>
</feature>
<dbReference type="AlphaFoldDB" id="A0A2S5BFP9"/>
<evidence type="ECO:0000313" key="3">
    <source>
        <dbReference type="Proteomes" id="UP000237144"/>
    </source>
</evidence>
<dbReference type="Proteomes" id="UP000237144">
    <property type="component" value="Unassembled WGS sequence"/>
</dbReference>